<dbReference type="Proteomes" id="UP000024635">
    <property type="component" value="Unassembled WGS sequence"/>
</dbReference>
<gene>
    <name evidence="2" type="primary">Acey_s0685.g1524</name>
    <name evidence="2" type="ORF">Y032_0685g1524</name>
</gene>
<evidence type="ECO:0000313" key="3">
    <source>
        <dbReference type="Proteomes" id="UP000024635"/>
    </source>
</evidence>
<feature type="compositionally biased region" description="Polar residues" evidence="1">
    <location>
        <begin position="1"/>
        <end position="11"/>
    </location>
</feature>
<name>A0A016WI54_9BILA</name>
<feature type="region of interest" description="Disordered" evidence="1">
    <location>
        <begin position="1"/>
        <end position="24"/>
    </location>
</feature>
<proteinExistence type="predicted"/>
<keyword evidence="3" id="KW-1185">Reference proteome</keyword>
<accession>A0A016WI54</accession>
<sequence>MFKSSKVNYNNKEGIKSKSAKRMHMTGSEPSTLCLTVQHLSHSDISVFLAPWAKMKFMVEDLVKRGFKPDRSHSELPAWPLTLPL</sequence>
<evidence type="ECO:0000313" key="2">
    <source>
        <dbReference type="EMBL" id="EYC38952.1"/>
    </source>
</evidence>
<reference evidence="3" key="1">
    <citation type="journal article" date="2015" name="Nat. Genet.">
        <title>The genome and transcriptome of the zoonotic hookworm Ancylostoma ceylanicum identify infection-specific gene families.</title>
        <authorList>
            <person name="Schwarz E.M."/>
            <person name="Hu Y."/>
            <person name="Antoshechkin I."/>
            <person name="Miller M.M."/>
            <person name="Sternberg P.W."/>
            <person name="Aroian R.V."/>
        </authorList>
    </citation>
    <scope>NUCLEOTIDE SEQUENCE</scope>
    <source>
        <strain evidence="3">HY135</strain>
    </source>
</reference>
<dbReference type="EMBL" id="JARK01000285">
    <property type="protein sequence ID" value="EYC38952.1"/>
    <property type="molecule type" value="Genomic_DNA"/>
</dbReference>
<comment type="caution">
    <text evidence="2">The sequence shown here is derived from an EMBL/GenBank/DDBJ whole genome shotgun (WGS) entry which is preliminary data.</text>
</comment>
<evidence type="ECO:0000256" key="1">
    <source>
        <dbReference type="SAM" id="MobiDB-lite"/>
    </source>
</evidence>
<organism evidence="2 3">
    <name type="scientific">Ancylostoma ceylanicum</name>
    <dbReference type="NCBI Taxonomy" id="53326"/>
    <lineage>
        <taxon>Eukaryota</taxon>
        <taxon>Metazoa</taxon>
        <taxon>Ecdysozoa</taxon>
        <taxon>Nematoda</taxon>
        <taxon>Chromadorea</taxon>
        <taxon>Rhabditida</taxon>
        <taxon>Rhabditina</taxon>
        <taxon>Rhabditomorpha</taxon>
        <taxon>Strongyloidea</taxon>
        <taxon>Ancylostomatidae</taxon>
        <taxon>Ancylostomatinae</taxon>
        <taxon>Ancylostoma</taxon>
    </lineage>
</organism>
<dbReference type="AlphaFoldDB" id="A0A016WI54"/>
<protein>
    <submittedName>
        <fullName evidence="2">Uncharacterized protein</fullName>
    </submittedName>
</protein>